<dbReference type="GeneID" id="48946043"/>
<evidence type="ECO:0000313" key="2">
    <source>
        <dbReference type="Proteomes" id="UP000270757"/>
    </source>
</evidence>
<evidence type="ECO:0000313" key="1">
    <source>
        <dbReference type="EMBL" id="RJT48795.1"/>
    </source>
</evidence>
<sequence>MTRKHPLFPTFQEVEKESDLARSDHLPVMTKIPLGEKKESLTIVSLNILGNEGCSGVHPLGMTIPEGHTLERYQHLASGLAHGIKKHGVDVILLQEADKSIVPYLEEKLGKGWNIIVDDFGIISCYNKERFVLQDTTADKESRIRTMAFTDTRSGLSIDVHNLWGVYSPFPHHMEKQYRSLLTKTKSKLSVIMGDTNSRLAPPADHTKRNLTTGIVPPIIAKTSGLPSDTQITDHPDGGFYRDESGIIHQLSTETLDFDTAEIVRDERSEADANVWPEYRMVMCLDNYYQETAIVDGKTLFLYEDALQREFGNDNLVVRMASNSFNNKALAIRFPRNSEAFKLIQSELKNEAGFQFTHVDPTDNRDGHQPLPCVFAPIEKVALLHKAVQKAISETVLKNQVTQRIQSEIERLSEAHWYLHDASEKISSLKELKIRLSTATADSTAEALLSIIKTWEAEAAPASQSTRENNIKNKHELMGVHRNIFFKPIRPGKSTETQNTLQWLKEALGDAPNQGVQPEPSMK</sequence>
<dbReference type="GO" id="GO:0004527">
    <property type="term" value="F:exonuclease activity"/>
    <property type="evidence" value="ECO:0007669"/>
    <property type="project" value="UniProtKB-KW"/>
</dbReference>
<keyword evidence="1" id="KW-0540">Nuclease</keyword>
<dbReference type="InterPro" id="IPR036691">
    <property type="entry name" value="Endo/exonu/phosph_ase_sf"/>
</dbReference>
<organism evidence="1 2">
    <name type="scientific">Legionella taurinensis</name>
    <dbReference type="NCBI Taxonomy" id="70611"/>
    <lineage>
        <taxon>Bacteria</taxon>
        <taxon>Pseudomonadati</taxon>
        <taxon>Pseudomonadota</taxon>
        <taxon>Gammaproteobacteria</taxon>
        <taxon>Legionellales</taxon>
        <taxon>Legionellaceae</taxon>
        <taxon>Legionella</taxon>
    </lineage>
</organism>
<dbReference type="AlphaFoldDB" id="A0A3A5LGP1"/>
<comment type="caution">
    <text evidence="1">The sequence shown here is derived from an EMBL/GenBank/DDBJ whole genome shotgun (WGS) entry which is preliminary data.</text>
</comment>
<dbReference type="Gene3D" id="3.60.10.10">
    <property type="entry name" value="Endonuclease/exonuclease/phosphatase"/>
    <property type="match status" value="1"/>
</dbReference>
<gene>
    <name evidence="1" type="ORF">D6J04_03460</name>
</gene>
<accession>A0A3A5LGP1</accession>
<dbReference type="GO" id="GO:0004519">
    <property type="term" value="F:endonuclease activity"/>
    <property type="evidence" value="ECO:0007669"/>
    <property type="project" value="UniProtKB-KW"/>
</dbReference>
<protein>
    <submittedName>
        <fullName evidence="1">Endonuclease/exonuclease/phosphatase family protein</fullName>
    </submittedName>
</protein>
<proteinExistence type="predicted"/>
<keyword evidence="1" id="KW-0255">Endonuclease</keyword>
<dbReference type="Proteomes" id="UP000270757">
    <property type="component" value="Unassembled WGS sequence"/>
</dbReference>
<keyword evidence="1" id="KW-0269">Exonuclease</keyword>
<dbReference type="SUPFAM" id="SSF56219">
    <property type="entry name" value="DNase I-like"/>
    <property type="match status" value="1"/>
</dbReference>
<dbReference type="EMBL" id="QZWB01000002">
    <property type="protein sequence ID" value="RJT48795.1"/>
    <property type="molecule type" value="Genomic_DNA"/>
</dbReference>
<name>A0A3A5LGP1_9GAMM</name>
<dbReference type="RefSeq" id="WP_115300270.1">
    <property type="nucleotide sequence ID" value="NZ_CAAAIR010000003.1"/>
</dbReference>
<keyword evidence="1" id="KW-0378">Hydrolase</keyword>
<reference evidence="1 2" key="1">
    <citation type="submission" date="2018-09" db="EMBL/GenBank/DDBJ databases">
        <title>Draft genome sequences of Legionella taurinensis isolated from water samples.</title>
        <authorList>
            <person name="Chakeri A."/>
            <person name="Allerberger F."/>
            <person name="Kundi M."/>
            <person name="Ruppitsch W."/>
            <person name="Schmid D."/>
        </authorList>
    </citation>
    <scope>NUCLEOTIDE SEQUENCE [LARGE SCALE GENOMIC DNA]</scope>
    <source>
        <strain evidence="1 2">4570-18-6</strain>
    </source>
</reference>